<dbReference type="InterPro" id="IPR019657">
    <property type="entry name" value="ComFB"/>
</dbReference>
<reference evidence="1 2" key="1">
    <citation type="submission" date="2013-12" db="EMBL/GenBank/DDBJ databases">
        <title>Draft genome sequence of Caloranaerobacter sp. H53214.</title>
        <authorList>
            <person name="Jiang L.J."/>
            <person name="Shao Z.Z."/>
            <person name="Long M.N."/>
        </authorList>
    </citation>
    <scope>NUCLEOTIDE SEQUENCE [LARGE SCALE GENOMIC DNA]</scope>
    <source>
        <strain evidence="1 2">H53214</strain>
    </source>
</reference>
<dbReference type="AlphaFoldDB" id="A0A096BJR0"/>
<evidence type="ECO:0000313" key="2">
    <source>
        <dbReference type="Proteomes" id="UP000029622"/>
    </source>
</evidence>
<accession>A0A096BJR0</accession>
<proteinExistence type="predicted"/>
<dbReference type="EMBL" id="AZTB01000001">
    <property type="protein sequence ID" value="KGG81440.1"/>
    <property type="molecule type" value="Genomic_DNA"/>
</dbReference>
<protein>
    <submittedName>
        <fullName evidence="1">Competence protein ComF</fullName>
    </submittedName>
</protein>
<organism evidence="1 2">
    <name type="scientific">Caloranaerobacter azorensis H53214</name>
    <dbReference type="NCBI Taxonomy" id="1156417"/>
    <lineage>
        <taxon>Bacteria</taxon>
        <taxon>Bacillati</taxon>
        <taxon>Bacillota</taxon>
        <taxon>Tissierellia</taxon>
        <taxon>Tissierellales</taxon>
        <taxon>Thermohalobacteraceae</taxon>
        <taxon>Caloranaerobacter</taxon>
    </lineage>
</organism>
<dbReference type="STRING" id="1156417.Y919_00310"/>
<dbReference type="Pfam" id="PF10719">
    <property type="entry name" value="ComFB"/>
    <property type="match status" value="1"/>
</dbReference>
<dbReference type="Proteomes" id="UP000029622">
    <property type="component" value="Unassembled WGS sequence"/>
</dbReference>
<name>A0A096BJR0_9FIRM</name>
<gene>
    <name evidence="1" type="ORF">Y919_00310</name>
</gene>
<sequence length="91" mass="10428">MRLYNYMEDVVIKAVDLAIEKCPQVCKCEKCRLDIAAIALNNLPSRYVVTEKGEVFAKADGMQLQFDVDVLREVTKAIEIVSKRPKHDDVW</sequence>
<comment type="caution">
    <text evidence="1">The sequence shown here is derived from an EMBL/GenBank/DDBJ whole genome shotgun (WGS) entry which is preliminary data.</text>
</comment>
<dbReference type="RefSeq" id="WP_035161190.1">
    <property type="nucleotide sequence ID" value="NZ_AZTB01000001.1"/>
</dbReference>
<evidence type="ECO:0000313" key="1">
    <source>
        <dbReference type="EMBL" id="KGG81440.1"/>
    </source>
</evidence>